<proteinExistence type="predicted"/>
<evidence type="ECO:0000313" key="5">
    <source>
        <dbReference type="Proteomes" id="UP000663845"/>
    </source>
</evidence>
<evidence type="ECO:0000313" key="3">
    <source>
        <dbReference type="EMBL" id="CAF1505814.1"/>
    </source>
</evidence>
<evidence type="ECO:0000256" key="1">
    <source>
        <dbReference type="SAM" id="MobiDB-lite"/>
    </source>
</evidence>
<accession>A0A815TIA8</accession>
<protein>
    <submittedName>
        <fullName evidence="3">Uncharacterized protein</fullName>
    </submittedName>
</protein>
<evidence type="ECO:0000313" key="4">
    <source>
        <dbReference type="EMBL" id="CAF4134738.1"/>
    </source>
</evidence>
<feature type="compositionally biased region" description="Polar residues" evidence="1">
    <location>
        <begin position="1"/>
        <end position="21"/>
    </location>
</feature>
<dbReference type="Proteomes" id="UP000663845">
    <property type="component" value="Unassembled WGS sequence"/>
</dbReference>
<sequence>KAGHQWSPNNPSARPSEQWPPSITHPKPNEQRPPNNAFARPSDLWSSNKPPVKTNQIWSPDNSLTKGMDTTNPNNNLSNIKTIKSSDGICGSLTKRLSPRCKLGMLGFAIGLLTVGIALAVVLVLWLRK</sequence>
<keyword evidence="2" id="KW-0472">Membrane</keyword>
<feature type="region of interest" description="Disordered" evidence="1">
    <location>
        <begin position="1"/>
        <end position="79"/>
    </location>
</feature>
<keyword evidence="2" id="KW-1133">Transmembrane helix</keyword>
<feature type="non-terminal residue" evidence="3">
    <location>
        <position position="1"/>
    </location>
</feature>
<dbReference type="Proteomes" id="UP000663844">
    <property type="component" value="Unassembled WGS sequence"/>
</dbReference>
<gene>
    <name evidence="3" type="ORF">JYZ213_LOCUS43748</name>
    <name evidence="4" type="ORF">OXD698_LOCUS37209</name>
</gene>
<keyword evidence="2" id="KW-0812">Transmembrane</keyword>
<dbReference type="EMBL" id="CAJOAZ010006446">
    <property type="protein sequence ID" value="CAF4134738.1"/>
    <property type="molecule type" value="Genomic_DNA"/>
</dbReference>
<feature type="compositionally biased region" description="Polar residues" evidence="1">
    <location>
        <begin position="44"/>
        <end position="79"/>
    </location>
</feature>
<name>A0A815TIA8_9BILA</name>
<organism evidence="3 5">
    <name type="scientific">Adineta steineri</name>
    <dbReference type="NCBI Taxonomy" id="433720"/>
    <lineage>
        <taxon>Eukaryota</taxon>
        <taxon>Metazoa</taxon>
        <taxon>Spiralia</taxon>
        <taxon>Gnathifera</taxon>
        <taxon>Rotifera</taxon>
        <taxon>Eurotatoria</taxon>
        <taxon>Bdelloidea</taxon>
        <taxon>Adinetida</taxon>
        <taxon>Adinetidae</taxon>
        <taxon>Adineta</taxon>
    </lineage>
</organism>
<dbReference type="AlphaFoldDB" id="A0A815TIA8"/>
<dbReference type="EMBL" id="CAJNOG010002455">
    <property type="protein sequence ID" value="CAF1505814.1"/>
    <property type="molecule type" value="Genomic_DNA"/>
</dbReference>
<evidence type="ECO:0000256" key="2">
    <source>
        <dbReference type="SAM" id="Phobius"/>
    </source>
</evidence>
<reference evidence="3" key="1">
    <citation type="submission" date="2021-02" db="EMBL/GenBank/DDBJ databases">
        <authorList>
            <person name="Nowell W R."/>
        </authorList>
    </citation>
    <scope>NUCLEOTIDE SEQUENCE</scope>
</reference>
<feature type="transmembrane region" description="Helical" evidence="2">
    <location>
        <begin position="103"/>
        <end position="127"/>
    </location>
</feature>
<comment type="caution">
    <text evidence="3">The sequence shown here is derived from an EMBL/GenBank/DDBJ whole genome shotgun (WGS) entry which is preliminary data.</text>
</comment>